<accession>A0A1Y3GI75</accession>
<dbReference type="InterPro" id="IPR016031">
    <property type="entry name" value="Trp_RNA-bd_attenuator-like_dom"/>
</dbReference>
<dbReference type="NCBIfam" id="TIGR00266">
    <property type="entry name" value="TIGR00266 family protein"/>
    <property type="match status" value="1"/>
</dbReference>
<reference evidence="1 2" key="1">
    <citation type="submission" date="2016-12" db="EMBL/GenBank/DDBJ databases">
        <title>Discovery of methanogenic haloarchaea.</title>
        <authorList>
            <person name="Sorokin D.Y."/>
            <person name="Makarova K.S."/>
            <person name="Abbas B."/>
            <person name="Ferrer M."/>
            <person name="Golyshin P.N."/>
        </authorList>
    </citation>
    <scope>NUCLEOTIDE SEQUENCE [LARGE SCALE GENOMIC DNA]</scope>
    <source>
        <strain evidence="1">AMET1</strain>
    </source>
</reference>
<name>A0A1Y3GI75_9EURY</name>
<sequence>MKYEIKGTVMPFVELTLDKGETVYSETGNMKWMDSNVNMETKSMGGITKALKRRISGGGTFLNFFEGLEDGAKVSFGHTYPGKILEVDVSEKSVLCQKRSFLCAEETVDYDVAFQKKVGTGFFGGEGFVLQKLSGEGDAFVEIDGECHIVELGPGEKIKVETGSVGMFEETVDMSIDRVKGARNMLFGGEGMFLTTLVGPGKIWLQTMPIQNLTAEMSKYQDSG</sequence>
<dbReference type="SUPFAM" id="SSF51219">
    <property type="entry name" value="TRAP-like"/>
    <property type="match status" value="1"/>
</dbReference>
<dbReference type="EMBL" id="MRZU01000003">
    <property type="protein sequence ID" value="OUJ19106.1"/>
    <property type="molecule type" value="Genomic_DNA"/>
</dbReference>
<dbReference type="OrthoDB" id="7592at2157"/>
<evidence type="ECO:0000313" key="2">
    <source>
        <dbReference type="Proteomes" id="UP000195137"/>
    </source>
</evidence>
<dbReference type="AlphaFoldDB" id="A0A1Y3GI75"/>
<dbReference type="Gene3D" id="3.60.160.10">
    <property type="entry name" value="Mitochondrial biogenesis AIM24"/>
    <property type="match status" value="1"/>
</dbReference>
<dbReference type="PANTHER" id="PTHR43657">
    <property type="entry name" value="TRYPTOPHAN RNA-BINDING ATTENUATOR PROTEIN-LIKE PROTEIN"/>
    <property type="match status" value="1"/>
</dbReference>
<dbReference type="Pfam" id="PF01987">
    <property type="entry name" value="AIM24"/>
    <property type="match status" value="1"/>
</dbReference>
<dbReference type="PANTHER" id="PTHR43657:SF1">
    <property type="entry name" value="ALTERED INHERITANCE OF MITOCHONDRIA PROTEIN 24, MITOCHONDRIAL"/>
    <property type="match status" value="1"/>
</dbReference>
<gene>
    <name evidence="1" type="ORF">AMET1_0758</name>
</gene>
<dbReference type="InterPro" id="IPR002838">
    <property type="entry name" value="AIM24"/>
</dbReference>
<evidence type="ECO:0008006" key="3">
    <source>
        <dbReference type="Google" id="ProtNLM"/>
    </source>
</evidence>
<comment type="caution">
    <text evidence="1">The sequence shown here is derived from an EMBL/GenBank/DDBJ whole genome shotgun (WGS) entry which is preliminary data.</text>
</comment>
<proteinExistence type="predicted"/>
<organism evidence="1 2">
    <name type="scientific">Methanonatronarchaeum thermophilum</name>
    <dbReference type="NCBI Taxonomy" id="1927129"/>
    <lineage>
        <taxon>Archaea</taxon>
        <taxon>Methanobacteriati</taxon>
        <taxon>Methanobacteriota</taxon>
        <taxon>Methanonatronarchaeia</taxon>
        <taxon>Methanonatronarchaeales</taxon>
        <taxon>Methanonatronarchaeaceae</taxon>
        <taxon>Methanonatronarchaeum</taxon>
    </lineage>
</organism>
<protein>
    <recommendedName>
        <fullName evidence="3">TIGR00266 family protein</fullName>
    </recommendedName>
</protein>
<dbReference type="RefSeq" id="WP_086637146.1">
    <property type="nucleotide sequence ID" value="NZ_MRZU01000003.1"/>
</dbReference>
<evidence type="ECO:0000313" key="1">
    <source>
        <dbReference type="EMBL" id="OUJ19106.1"/>
    </source>
</evidence>
<dbReference type="Proteomes" id="UP000195137">
    <property type="component" value="Unassembled WGS sequence"/>
</dbReference>
<keyword evidence="2" id="KW-1185">Reference proteome</keyword>
<dbReference type="InterPro" id="IPR036983">
    <property type="entry name" value="AIM24_sf"/>
</dbReference>